<proteinExistence type="predicted"/>
<protein>
    <submittedName>
        <fullName evidence="1">RB binding protein 8, endonuclease</fullName>
    </submittedName>
</protein>
<dbReference type="EMBL" id="AC106033">
    <property type="status" value="NOT_ANNOTATED_CDS"/>
    <property type="molecule type" value="Genomic_DNA"/>
</dbReference>
<organism evidence="1 2">
    <name type="scientific">Homo sapiens</name>
    <name type="common">Human</name>
    <dbReference type="NCBI Taxonomy" id="9606"/>
    <lineage>
        <taxon>Eukaryota</taxon>
        <taxon>Metazoa</taxon>
        <taxon>Chordata</taxon>
        <taxon>Craniata</taxon>
        <taxon>Vertebrata</taxon>
        <taxon>Euteleostomi</taxon>
        <taxon>Mammalia</taxon>
        <taxon>Eutheria</taxon>
        <taxon>Euarchontoglires</taxon>
        <taxon>Primates</taxon>
        <taxon>Haplorrhini</taxon>
        <taxon>Catarrhini</taxon>
        <taxon>Hominidae</taxon>
        <taxon>Homo</taxon>
    </lineage>
</organism>
<accession>A0A140TA82</accession>
<dbReference type="Ensembl" id="ENST00000583700.5">
    <property type="protein sequence ID" value="ENSP00000464628.1"/>
    <property type="gene ID" value="ENSG00000101773.20"/>
</dbReference>
<evidence type="ECO:0000313" key="2">
    <source>
        <dbReference type="Proteomes" id="UP000005640"/>
    </source>
</evidence>
<dbReference type="Proteomes" id="UP000005640">
    <property type="component" value="Chromosome 18"/>
</dbReference>
<dbReference type="ExpressionAtlas" id="A0A140TA82">
    <property type="expression patterns" value="baseline and differential"/>
</dbReference>
<sequence length="10" mass="942">MNISGSSCGS</sequence>
<dbReference type="EMBL" id="AC090912">
    <property type="status" value="NOT_ANNOTATED_CDS"/>
    <property type="molecule type" value="Genomic_DNA"/>
</dbReference>
<dbReference type="OMA" id="LENFQWS"/>
<dbReference type="OpenTargets" id="ENSG00000101773"/>
<reference evidence="1" key="4">
    <citation type="submission" date="2025-08" db="UniProtKB">
        <authorList>
            <consortium name="Ensembl"/>
        </authorList>
    </citation>
    <scope>IDENTIFICATION</scope>
</reference>
<reference evidence="1 2" key="1">
    <citation type="journal article" date="2001" name="Nature">
        <title>Initial sequencing and analysis of the human genome.</title>
        <authorList>
            <consortium name="International Human Genome Sequencing Consortium"/>
            <person name="Lander E.S."/>
            <person name="Linton L.M."/>
            <person name="Birren B."/>
            <person name="Nusbaum C."/>
            <person name="Zody M.C."/>
            <person name="Baldwin J."/>
            <person name="Devon K."/>
            <person name="Dewar K."/>
            <person name="Doyle M."/>
            <person name="FitzHugh W."/>
            <person name="Funke R."/>
            <person name="Gage D."/>
            <person name="Harris K."/>
            <person name="Heaford A."/>
            <person name="Howland J."/>
            <person name="Kann L."/>
            <person name="Lehoczky J."/>
            <person name="LeVine R."/>
            <person name="McEwan P."/>
            <person name="McKernan K."/>
            <person name="Meldrim J."/>
            <person name="Mesirov J.P."/>
            <person name="Miranda C."/>
            <person name="Morris W."/>
            <person name="Naylor J."/>
            <person name="Raymond C."/>
            <person name="Rosetti M."/>
            <person name="Santos R."/>
            <person name="Sheridan A."/>
            <person name="Sougnez C."/>
            <person name="Stange-Thomann N."/>
            <person name="Stojanovic N."/>
            <person name="Subramanian A."/>
            <person name="Wyman D."/>
            <person name="Rogers J."/>
            <person name="Sulston J."/>
            <person name="Ainscough R."/>
            <person name="Beck S."/>
            <person name="Bentley D."/>
            <person name="Burton J."/>
            <person name="Clee C."/>
            <person name="Carter N."/>
            <person name="Coulson A."/>
            <person name="Deadman R."/>
            <person name="Deloukas P."/>
            <person name="Dunham A."/>
            <person name="Dunham I."/>
            <person name="Durbin R."/>
            <person name="French L."/>
            <person name="Grafham D."/>
            <person name="Gregory S."/>
            <person name="Hubbard T."/>
            <person name="Humphray S."/>
            <person name="Hunt A."/>
            <person name="Jones M."/>
            <person name="Lloyd C."/>
            <person name="McMurray A."/>
            <person name="Matthews L."/>
            <person name="Mercer S."/>
            <person name="Milne S."/>
            <person name="Mullikin J.C."/>
            <person name="Mungall A."/>
            <person name="Plumb R."/>
            <person name="Ross M."/>
            <person name="Shownkeen R."/>
            <person name="Sims S."/>
            <person name="Waterston R.H."/>
            <person name="Wilson R.K."/>
            <person name="Hillier L.W."/>
            <person name="McPherson J.D."/>
            <person name="Marra M.A."/>
            <person name="Mardis E.R."/>
            <person name="Fulton L.A."/>
            <person name="Chinwalla A.T."/>
            <person name="Pepin K.H."/>
            <person name="Gish W.R."/>
            <person name="Chissoe S.L."/>
            <person name="Wendl M.C."/>
            <person name="Delehaunty K.D."/>
            <person name="Miner T.L."/>
            <person name="Delehaunty A."/>
            <person name="Kramer J.B."/>
            <person name="Cook L.L."/>
            <person name="Fulton R.S."/>
            <person name="Johnson D.L."/>
            <person name="Minx P.J."/>
            <person name="Clifton S.W."/>
            <person name="Hawkins T."/>
            <person name="Branscomb E."/>
            <person name="Predki P."/>
            <person name="Richardson P."/>
            <person name="Wenning S."/>
            <person name="Slezak T."/>
            <person name="Doggett N."/>
            <person name="Cheng J.F."/>
            <person name="Olsen A."/>
            <person name="Lucas S."/>
            <person name="Elkin C."/>
            <person name="Uberbacher E."/>
            <person name="Frazier M."/>
            <person name="Gibbs R.A."/>
            <person name="Muzny D.M."/>
            <person name="Scherer S.E."/>
            <person name="Bouck J.B."/>
            <person name="Sodergren E.J."/>
            <person name="Worley K.C."/>
            <person name="Rives C.M."/>
            <person name="Gorrell J.H."/>
            <person name="Metzker M.L."/>
            <person name="Naylor S.L."/>
            <person name="Kucherlapati R.S."/>
            <person name="Nelson D.L."/>
            <person name="Weinstock G.M."/>
            <person name="Sakaki Y."/>
            <person name="Fujiyama A."/>
            <person name="Hattori M."/>
            <person name="Yada T."/>
            <person name="Toyoda A."/>
            <person name="Itoh T."/>
            <person name="Kawagoe C."/>
            <person name="Watanabe H."/>
            <person name="Totoki Y."/>
            <person name="Taylor T."/>
            <person name="Weissenbach J."/>
            <person name="Heilig R."/>
            <person name="Saurin W."/>
            <person name="Artiguenave F."/>
            <person name="Brottier P."/>
            <person name="Bruls T."/>
            <person name="Pelletier E."/>
            <person name="Robert C."/>
            <person name="Wincker P."/>
            <person name="Smith D.R."/>
            <person name="Doucette-Stamm L."/>
            <person name="Rubenfield M."/>
            <person name="Weinstock K."/>
            <person name="Lee H.M."/>
            <person name="Dubois J."/>
            <person name="Rosenthal A."/>
            <person name="Platzer M."/>
            <person name="Nyakatura G."/>
            <person name="Taudien S."/>
            <person name="Rump A."/>
            <person name="Yang H."/>
            <person name="Yu J."/>
            <person name="Wang J."/>
            <person name="Huang G."/>
            <person name="Gu J."/>
            <person name="Hood L."/>
            <person name="Rowen L."/>
            <person name="Madan A."/>
            <person name="Qin S."/>
            <person name="Davis R.W."/>
            <person name="Federspiel N.A."/>
            <person name="Abola A.P."/>
            <person name="Proctor M.J."/>
            <person name="Myers R.M."/>
            <person name="Schmutz J."/>
            <person name="Dickson M."/>
            <person name="Grimwood J."/>
            <person name="Cox D.R."/>
            <person name="Olson M.V."/>
            <person name="Kaul R."/>
            <person name="Raymond C."/>
            <person name="Shimizu N."/>
            <person name="Kawasaki K."/>
            <person name="Minoshima S."/>
            <person name="Evans G.A."/>
            <person name="Athanasiou M."/>
            <person name="Schultz R."/>
            <person name="Roe B.A."/>
            <person name="Chen F."/>
            <person name="Pan H."/>
            <person name="Ramser J."/>
            <person name="Lehrach H."/>
            <person name="Reinhardt R."/>
            <person name="McCombie W.R."/>
            <person name="de la Bastide M."/>
            <person name="Dedhia N."/>
            <person name="Blocker H."/>
            <person name="Hornischer K."/>
            <person name="Nordsiek G."/>
            <person name="Agarwala R."/>
            <person name="Aravind L."/>
            <person name="Bailey J.A."/>
            <person name="Bateman A."/>
            <person name="Batzoglou S."/>
            <person name="Birney E."/>
            <person name="Bork P."/>
            <person name="Brown D.G."/>
            <person name="Burge C.B."/>
            <person name="Cerutti L."/>
            <person name="Chen H.C."/>
            <person name="Church D."/>
            <person name="Clamp M."/>
            <person name="Copley R.R."/>
            <person name="Doerks T."/>
            <person name="Eddy S.R."/>
            <person name="Eichler E.E."/>
            <person name="Furey T.S."/>
            <person name="Galagan J."/>
            <person name="Gilbert J.G."/>
            <person name="Harmon C."/>
            <person name="Hayashizaki Y."/>
            <person name="Haussler D."/>
            <person name="Hermjakob H."/>
            <person name="Hokamp K."/>
            <person name="Jang W."/>
            <person name="Johnson L.S."/>
            <person name="Jones T.A."/>
            <person name="Kasif S."/>
            <person name="Kaspryzk A."/>
            <person name="Kennedy S."/>
            <person name="Kent W.J."/>
            <person name="Kitts P."/>
            <person name="Koonin E.V."/>
            <person name="Korf I."/>
            <person name="Kulp D."/>
            <person name="Lancet D."/>
            <person name="Lowe T.M."/>
            <person name="McLysaght A."/>
            <person name="Mikkelsen T."/>
            <person name="Moran J.V."/>
            <person name="Mulder N."/>
            <person name="Pollara V.J."/>
            <person name="Ponting C.P."/>
            <person name="Schuler G."/>
            <person name="Schultz J."/>
            <person name="Slater G."/>
            <person name="Smit A.F."/>
            <person name="Stupka E."/>
            <person name="Szustakowski J."/>
            <person name="Thierry-Mieg D."/>
            <person name="Thierry-Mieg J."/>
            <person name="Wagner L."/>
            <person name="Wallis J."/>
            <person name="Wheeler R."/>
            <person name="Williams A."/>
            <person name="Wolf Y.I."/>
            <person name="Wolfe K.H."/>
            <person name="Yang S.P."/>
            <person name="Yeh R.F."/>
            <person name="Collins F."/>
            <person name="Guyer M.S."/>
            <person name="Peterson J."/>
            <person name="Felsenfeld A."/>
            <person name="Wetterstrand K.A."/>
            <person name="Patrinos A."/>
            <person name="Morgan M.J."/>
            <person name="de Jong P."/>
            <person name="Catanese J.J."/>
            <person name="Osoegawa K."/>
            <person name="Shizuya H."/>
            <person name="Choi S."/>
            <person name="Chen Y.J."/>
        </authorList>
    </citation>
    <scope>NUCLEOTIDE SEQUENCE [LARGE SCALE GENOMIC DNA]</scope>
</reference>
<dbReference type="Bgee" id="ENSG00000101773">
    <property type="expression patterns" value="Expressed in choroid plexus epithelium and 183 other cell types or tissues"/>
</dbReference>
<feature type="non-terminal residue" evidence="1">
    <location>
        <position position="10"/>
    </location>
</feature>
<reference evidence="1 2" key="2">
    <citation type="journal article" date="2004" name="Nature">
        <title>Finishing the euchromatic sequence of the human genome.</title>
        <authorList>
            <consortium name="International Human Genome Sequencing Consortium"/>
        </authorList>
    </citation>
    <scope>NUCLEOTIDE SEQUENCE [LARGE SCALE GENOMIC DNA]</scope>
</reference>
<dbReference type="HGNC" id="HGNC:9891">
    <property type="gene designation" value="RBBP8"/>
</dbReference>
<dbReference type="VEuPathDB" id="HostDB:ENSG00000101773"/>
<dbReference type="Ensembl" id="ENST00000583700.5">
    <property type="protein sequence ID" value="ENSP00000464628.1"/>
    <property type="gene ID" value="ENSG00000101773.19"/>
</dbReference>
<dbReference type="OrthoDB" id="5801062at2759"/>
<dbReference type="ChiTaRS" id="RBBP8">
    <property type="organism name" value="human"/>
</dbReference>
<gene>
    <name evidence="1" type="primary">RBBP8</name>
</gene>
<dbReference type="EMBL" id="AC091147">
    <property type="status" value="NOT_ANNOTATED_CDS"/>
    <property type="molecule type" value="Genomic_DNA"/>
</dbReference>
<evidence type="ECO:0000313" key="1">
    <source>
        <dbReference type="Ensembl" id="ENSP00000464628.1"/>
    </source>
</evidence>
<reference evidence="1" key="5">
    <citation type="submission" date="2025-09" db="UniProtKB">
        <authorList>
            <consortium name="Ensembl"/>
        </authorList>
    </citation>
    <scope>IDENTIFICATION</scope>
</reference>
<dbReference type="Antibodypedia" id="7316">
    <property type="antibodies" value="452 antibodies from 42 providers"/>
</dbReference>
<name>A0A140TA82_HUMAN</name>
<keyword evidence="2" id="KW-1185">Reference proteome</keyword>
<reference evidence="1 2" key="3">
    <citation type="journal article" date="2005" name="Nature">
        <title>DNA sequence and analysis of human chromosome 18.</title>
        <authorList>
            <person name="Nusbaum C."/>
            <person name="Zody M.C."/>
            <person name="Borowsky M.L."/>
            <person name="Kamal M."/>
            <person name="Kodira C.D."/>
            <person name="Taylor T.D."/>
            <person name="Whittaker C.A."/>
            <person name="Chang J.L."/>
            <person name="Cuomo C.A."/>
            <person name="Dewar K."/>
            <person name="FitzGerald M.G."/>
            <person name="Yang X."/>
            <person name="Abouelleil A."/>
            <person name="Allen N.R."/>
            <person name="Anderson S."/>
            <person name="Bloom T."/>
            <person name="Bugalter B."/>
            <person name="Butler J."/>
            <person name="Cook A."/>
            <person name="DeCaprio D."/>
            <person name="Engels R."/>
            <person name="Garber M."/>
            <person name="Gnirke A."/>
            <person name="Hafez N."/>
            <person name="Hall J.L."/>
            <person name="Norman C.H."/>
            <person name="Itoh T."/>
            <person name="Jaffe D.B."/>
            <person name="Kuroki Y."/>
            <person name="Lehoczky J."/>
            <person name="Lui A."/>
            <person name="Macdonald P."/>
            <person name="Mauceli E."/>
            <person name="Mikkelsen T.S."/>
            <person name="Naylor J.W."/>
            <person name="Nicol R."/>
            <person name="Nguyen C."/>
            <person name="Noguchi H."/>
            <person name="O'Leary S.B."/>
            <person name="O'Neill K."/>
            <person name="Piqani B."/>
            <person name="Smith C.L."/>
            <person name="Talamas J.A."/>
            <person name="Topham K."/>
            <person name="Totoki Y."/>
            <person name="Toyoda A."/>
            <person name="Wain H.M."/>
            <person name="Young S.K."/>
            <person name="Zeng Q."/>
            <person name="Zimmer A.R."/>
            <person name="Fujiyama A."/>
            <person name="Hattori M."/>
            <person name="Birren B.W."/>
            <person name="Sakaki Y."/>
            <person name="Lander E.S."/>
        </authorList>
    </citation>
    <scope>NUCLEOTIDE SEQUENCE [LARGE SCALE GENOMIC DNA]</scope>
</reference>
<dbReference type="GeneTree" id="ENSGT00530000063835"/>